<organism evidence="8 9">
    <name type="scientific">Rhodocytophaga rosea</name>
    <dbReference type="NCBI Taxonomy" id="2704465"/>
    <lineage>
        <taxon>Bacteria</taxon>
        <taxon>Pseudomonadati</taxon>
        <taxon>Bacteroidota</taxon>
        <taxon>Cytophagia</taxon>
        <taxon>Cytophagales</taxon>
        <taxon>Rhodocytophagaceae</taxon>
        <taxon>Rhodocytophaga</taxon>
    </lineage>
</organism>
<dbReference type="AlphaFoldDB" id="A0A6C0GLY3"/>
<reference evidence="8 9" key="1">
    <citation type="submission" date="2020-01" db="EMBL/GenBank/DDBJ databases">
        <authorList>
            <person name="Kim M.K."/>
        </authorList>
    </citation>
    <scope>NUCLEOTIDE SEQUENCE [LARGE SCALE GENOMIC DNA]</scope>
    <source>
        <strain evidence="8 9">172606-1</strain>
    </source>
</reference>
<dbReference type="Proteomes" id="UP000480178">
    <property type="component" value="Chromosome"/>
</dbReference>
<evidence type="ECO:0000256" key="5">
    <source>
        <dbReference type="ARBA" id="ARBA00022989"/>
    </source>
</evidence>
<comment type="subcellular location">
    <subcellularLocation>
        <location evidence="1">Cell membrane</location>
        <topology evidence="1">Multi-pass membrane protein</topology>
    </subcellularLocation>
</comment>
<keyword evidence="4 7" id="KW-0812">Transmembrane</keyword>
<gene>
    <name evidence="8" type="ORF">GXP67_21565</name>
</gene>
<evidence type="ECO:0000313" key="9">
    <source>
        <dbReference type="Proteomes" id="UP000480178"/>
    </source>
</evidence>
<dbReference type="InterPro" id="IPR032808">
    <property type="entry name" value="DoxX"/>
</dbReference>
<comment type="similarity">
    <text evidence="2">Belongs to the DoxX family.</text>
</comment>
<protein>
    <submittedName>
        <fullName evidence="8">DoxX family protein</fullName>
    </submittedName>
</protein>
<dbReference type="KEGG" id="rhoz:GXP67_21565"/>
<evidence type="ECO:0000313" key="8">
    <source>
        <dbReference type="EMBL" id="QHT69046.1"/>
    </source>
</evidence>
<evidence type="ECO:0000256" key="3">
    <source>
        <dbReference type="ARBA" id="ARBA00022475"/>
    </source>
</evidence>
<dbReference type="EMBL" id="CP048222">
    <property type="protein sequence ID" value="QHT69046.1"/>
    <property type="molecule type" value="Genomic_DNA"/>
</dbReference>
<keyword evidence="9" id="KW-1185">Reference proteome</keyword>
<dbReference type="RefSeq" id="WP_162445041.1">
    <property type="nucleotide sequence ID" value="NZ_CP048222.1"/>
</dbReference>
<name>A0A6C0GLY3_9BACT</name>
<proteinExistence type="inferred from homology"/>
<dbReference type="Pfam" id="PF07681">
    <property type="entry name" value="DoxX"/>
    <property type="match status" value="1"/>
</dbReference>
<keyword evidence="3" id="KW-1003">Cell membrane</keyword>
<feature type="transmembrane region" description="Helical" evidence="7">
    <location>
        <begin position="116"/>
        <end position="133"/>
    </location>
</feature>
<evidence type="ECO:0000256" key="1">
    <source>
        <dbReference type="ARBA" id="ARBA00004651"/>
    </source>
</evidence>
<evidence type="ECO:0000256" key="6">
    <source>
        <dbReference type="ARBA" id="ARBA00023136"/>
    </source>
</evidence>
<keyword evidence="5 7" id="KW-1133">Transmembrane helix</keyword>
<sequence length="155" mass="17011">MNKLLQTAANPPILLIRIAVGCIFLTEGIQKFLFPAELGAGRFAKIGIPYPDFFGPFVGTFEILCGSMVLIGCFTRLFSIPLIIIMLVAITITKLVNIPVDGFWETAHGARTDFSMLLSSLFLLISGSGKWSVDNSILKSRQTNDSYTSFDQKKA</sequence>
<dbReference type="PANTHER" id="PTHR33452">
    <property type="entry name" value="OXIDOREDUCTASE CATD-RELATED"/>
    <property type="match status" value="1"/>
</dbReference>
<evidence type="ECO:0000256" key="4">
    <source>
        <dbReference type="ARBA" id="ARBA00022692"/>
    </source>
</evidence>
<dbReference type="InterPro" id="IPR051907">
    <property type="entry name" value="DoxX-like_oxidoreductase"/>
</dbReference>
<accession>A0A6C0GLY3</accession>
<keyword evidence="6 7" id="KW-0472">Membrane</keyword>
<feature type="transmembrane region" description="Helical" evidence="7">
    <location>
        <begin position="78"/>
        <end position="96"/>
    </location>
</feature>
<feature type="transmembrane region" description="Helical" evidence="7">
    <location>
        <begin position="12"/>
        <end position="33"/>
    </location>
</feature>
<dbReference type="PANTHER" id="PTHR33452:SF1">
    <property type="entry name" value="INNER MEMBRANE PROTEIN YPHA-RELATED"/>
    <property type="match status" value="1"/>
</dbReference>
<feature type="transmembrane region" description="Helical" evidence="7">
    <location>
        <begin position="53"/>
        <end position="71"/>
    </location>
</feature>
<evidence type="ECO:0000256" key="2">
    <source>
        <dbReference type="ARBA" id="ARBA00006679"/>
    </source>
</evidence>
<evidence type="ECO:0000256" key="7">
    <source>
        <dbReference type="SAM" id="Phobius"/>
    </source>
</evidence>
<dbReference type="GO" id="GO:0005886">
    <property type="term" value="C:plasma membrane"/>
    <property type="evidence" value="ECO:0007669"/>
    <property type="project" value="UniProtKB-SubCell"/>
</dbReference>